<evidence type="ECO:0000313" key="3">
    <source>
        <dbReference type="Proteomes" id="UP000824469"/>
    </source>
</evidence>
<accession>A0AA38GRD2</accession>
<proteinExistence type="predicted"/>
<feature type="compositionally biased region" description="Basic residues" evidence="1">
    <location>
        <begin position="81"/>
        <end position="93"/>
    </location>
</feature>
<comment type="caution">
    <text evidence="2">The sequence shown here is derived from an EMBL/GenBank/DDBJ whole genome shotgun (WGS) entry which is preliminary data.</text>
</comment>
<dbReference type="AlphaFoldDB" id="A0AA38GRD2"/>
<organism evidence="2 3">
    <name type="scientific">Taxus chinensis</name>
    <name type="common">Chinese yew</name>
    <name type="synonym">Taxus wallichiana var. chinensis</name>
    <dbReference type="NCBI Taxonomy" id="29808"/>
    <lineage>
        <taxon>Eukaryota</taxon>
        <taxon>Viridiplantae</taxon>
        <taxon>Streptophyta</taxon>
        <taxon>Embryophyta</taxon>
        <taxon>Tracheophyta</taxon>
        <taxon>Spermatophyta</taxon>
        <taxon>Pinopsida</taxon>
        <taxon>Pinidae</taxon>
        <taxon>Conifers II</taxon>
        <taxon>Cupressales</taxon>
        <taxon>Taxaceae</taxon>
        <taxon>Taxus</taxon>
    </lineage>
</organism>
<gene>
    <name evidence="2" type="ORF">KI387_007477</name>
</gene>
<reference evidence="2 3" key="1">
    <citation type="journal article" date="2021" name="Nat. Plants">
        <title>The Taxus genome provides insights into paclitaxel biosynthesis.</title>
        <authorList>
            <person name="Xiong X."/>
            <person name="Gou J."/>
            <person name="Liao Q."/>
            <person name="Li Y."/>
            <person name="Zhou Q."/>
            <person name="Bi G."/>
            <person name="Li C."/>
            <person name="Du R."/>
            <person name="Wang X."/>
            <person name="Sun T."/>
            <person name="Guo L."/>
            <person name="Liang H."/>
            <person name="Lu P."/>
            <person name="Wu Y."/>
            <person name="Zhang Z."/>
            <person name="Ro D.K."/>
            <person name="Shang Y."/>
            <person name="Huang S."/>
            <person name="Yan J."/>
        </authorList>
    </citation>
    <scope>NUCLEOTIDE SEQUENCE [LARGE SCALE GENOMIC DNA]</scope>
    <source>
        <strain evidence="2">Ta-2019</strain>
    </source>
</reference>
<keyword evidence="3" id="KW-1185">Reference proteome</keyword>
<evidence type="ECO:0000256" key="1">
    <source>
        <dbReference type="SAM" id="MobiDB-lite"/>
    </source>
</evidence>
<evidence type="ECO:0000313" key="2">
    <source>
        <dbReference type="EMBL" id="KAH9327299.1"/>
    </source>
</evidence>
<feature type="region of interest" description="Disordered" evidence="1">
    <location>
        <begin position="50"/>
        <end position="103"/>
    </location>
</feature>
<dbReference type="Proteomes" id="UP000824469">
    <property type="component" value="Unassembled WGS sequence"/>
</dbReference>
<feature type="region of interest" description="Disordered" evidence="1">
    <location>
        <begin position="155"/>
        <end position="184"/>
    </location>
</feature>
<name>A0AA38GRD2_TAXCH</name>
<dbReference type="EMBL" id="JAHRHJ020000002">
    <property type="protein sequence ID" value="KAH9327299.1"/>
    <property type="molecule type" value="Genomic_DNA"/>
</dbReference>
<sequence>MDRTFIISNKLVVISNVSLQIQVQAEKVRIEVEHLQTLLDHWGSTPCTVSRVLPNSPHRRSRSQGRCSLSRGRHNFDRGPTRGRRSASPHRRGPSPPPSWAPPVLGVFGRLGGGGSGWQVLDHSKFPWLSLAISLNQRGNEEEQPQTDGWALITDTPANPPGGWGDCPKSPPQLSPASMFATTA</sequence>
<protein>
    <submittedName>
        <fullName evidence="2">Uncharacterized protein</fullName>
    </submittedName>
</protein>